<evidence type="ECO:0000313" key="1">
    <source>
        <dbReference type="EMBL" id="MFF3669843.1"/>
    </source>
</evidence>
<accession>A0ABW6SY75</accession>
<comment type="caution">
    <text evidence="1">The sequence shown here is derived from an EMBL/GenBank/DDBJ whole genome shotgun (WGS) entry which is preliminary data.</text>
</comment>
<sequence length="510" mass="56470">MLSLIAVTDSYYQGVQVAPQRVHVDDPAAHRFSRAVQALLNALKDETATHVWESLARLANAARWRGIYDPTPFSSKASTTAPLLTQLAQDADHLRASVPAHIQLLITNLCAAAETYLAADNQPFAASFAHAIGVSNRAQTYLVARNRKTAIAIETWFRTSGDQVQVLVPSEYARQQTGQLAVLCGPGFVFPPQILTAPRASRVELVHHHWVRDRDKVLGIFGQFATVPFATSIREPVRPAAHWQPWSGTPASELSINPDWEAVMASAPRTSGSDTETVRARLTVLGGGHAIWLPDQAERIRGLDPSAPPGERVFSMPMSTVAQGSILVLRSGVSESTTTRSVAYALLGEKKARQIQRLQGEWKRRLRMLLEEEGPHEVTRKLRSFGATVNNISYWASEELIQPRKVEHFKVLLRMLQIPDAAPYIEAGQALRSKVVTAAHRLAEALERKIDSCDLRQLEVDGMLELHLDVVPGAAPMTAYRVLAVREEFTEVVLHDCRRPFVTQGVEWLE</sequence>
<reference evidence="1 2" key="1">
    <citation type="submission" date="2024-10" db="EMBL/GenBank/DDBJ databases">
        <title>The Natural Products Discovery Center: Release of the First 8490 Sequenced Strains for Exploring Actinobacteria Biosynthetic Diversity.</title>
        <authorList>
            <person name="Kalkreuter E."/>
            <person name="Kautsar S.A."/>
            <person name="Yang D."/>
            <person name="Bader C.D."/>
            <person name="Teijaro C.N."/>
            <person name="Fluegel L."/>
            <person name="Davis C.M."/>
            <person name="Simpson J.R."/>
            <person name="Lauterbach L."/>
            <person name="Steele A.D."/>
            <person name="Gui C."/>
            <person name="Meng S."/>
            <person name="Li G."/>
            <person name="Viehrig K."/>
            <person name="Ye F."/>
            <person name="Su P."/>
            <person name="Kiefer A.F."/>
            <person name="Nichols A."/>
            <person name="Cepeda A.J."/>
            <person name="Yan W."/>
            <person name="Fan B."/>
            <person name="Jiang Y."/>
            <person name="Adhikari A."/>
            <person name="Zheng C.-J."/>
            <person name="Schuster L."/>
            <person name="Cowan T.M."/>
            <person name="Smanski M.J."/>
            <person name="Chevrette M.G."/>
            <person name="De Carvalho L.P.S."/>
            <person name="Shen B."/>
        </authorList>
    </citation>
    <scope>NUCLEOTIDE SEQUENCE [LARGE SCALE GENOMIC DNA]</scope>
    <source>
        <strain evidence="1 2">NPDC002173</strain>
    </source>
</reference>
<gene>
    <name evidence="1" type="ORF">ACFYXI_30070</name>
</gene>
<dbReference type="Proteomes" id="UP001602013">
    <property type="component" value="Unassembled WGS sequence"/>
</dbReference>
<evidence type="ECO:0000313" key="2">
    <source>
        <dbReference type="Proteomes" id="UP001602013"/>
    </source>
</evidence>
<protein>
    <submittedName>
        <fullName evidence="1">Uncharacterized protein</fullName>
    </submittedName>
</protein>
<keyword evidence="2" id="KW-1185">Reference proteome</keyword>
<dbReference type="EMBL" id="JBIASD010000025">
    <property type="protein sequence ID" value="MFF3669843.1"/>
    <property type="molecule type" value="Genomic_DNA"/>
</dbReference>
<dbReference type="RefSeq" id="WP_387416120.1">
    <property type="nucleotide sequence ID" value="NZ_JBIASD010000025.1"/>
</dbReference>
<organism evidence="1 2">
    <name type="scientific">Microtetraspora malaysiensis</name>
    <dbReference type="NCBI Taxonomy" id="161358"/>
    <lineage>
        <taxon>Bacteria</taxon>
        <taxon>Bacillati</taxon>
        <taxon>Actinomycetota</taxon>
        <taxon>Actinomycetes</taxon>
        <taxon>Streptosporangiales</taxon>
        <taxon>Streptosporangiaceae</taxon>
        <taxon>Microtetraspora</taxon>
    </lineage>
</organism>
<proteinExistence type="predicted"/>
<name>A0ABW6SY75_9ACTN</name>